<feature type="domain" description="SGNH hydrolase-type esterase" evidence="1">
    <location>
        <begin position="6"/>
        <end position="182"/>
    </location>
</feature>
<dbReference type="RefSeq" id="WP_184432232.1">
    <property type="nucleotide sequence ID" value="NZ_JACIGI010000005.1"/>
</dbReference>
<dbReference type="Pfam" id="PF13472">
    <property type="entry name" value="Lipase_GDSL_2"/>
    <property type="match status" value="1"/>
</dbReference>
<dbReference type="Gene3D" id="3.40.50.1110">
    <property type="entry name" value="SGNH hydrolase"/>
    <property type="match status" value="1"/>
</dbReference>
<evidence type="ECO:0000313" key="3">
    <source>
        <dbReference type="Proteomes" id="UP000555728"/>
    </source>
</evidence>
<sequence length="240" mass="26040">MRTVCFVGDSMVRGWDMPAEDAWPARVIAAETRRGHPAEGFNLGIAKDTTRAIGRRWQHEAVGRLASALAAHRARAGLVFAFGLDDMADFGGDGIRVALPDALDQAEQIIAAATAWAPTLWIGPPPLACLPRIIGRPDGLVYPAERSEALAGAYRGIARRLGVPFLDLHGLLRASPHWRRAMARWQAGRPAPELHDMVTQAVLGWEAWSAWWGRSATAAPPIRTVAAGFRPLRVEAGRLV</sequence>
<dbReference type="InterPro" id="IPR013830">
    <property type="entry name" value="SGNH_hydro"/>
</dbReference>
<dbReference type="InterPro" id="IPR036514">
    <property type="entry name" value="SGNH_hydro_sf"/>
</dbReference>
<protein>
    <recommendedName>
        <fullName evidence="1">SGNH hydrolase-type esterase domain-containing protein</fullName>
    </recommendedName>
</protein>
<reference evidence="2 3" key="1">
    <citation type="submission" date="2020-08" db="EMBL/GenBank/DDBJ databases">
        <title>Genome sequencing of Purple Non-Sulfur Bacteria from various extreme environments.</title>
        <authorList>
            <person name="Mayer M."/>
        </authorList>
    </citation>
    <scope>NUCLEOTIDE SEQUENCE [LARGE SCALE GENOMIC DNA]</scope>
    <source>
        <strain evidence="2 3">JA135</strain>
    </source>
</reference>
<accession>A0A7W6RZ28</accession>
<keyword evidence="3" id="KW-1185">Reference proteome</keyword>
<proteinExistence type="predicted"/>
<evidence type="ECO:0000313" key="2">
    <source>
        <dbReference type="EMBL" id="MBB4285234.1"/>
    </source>
</evidence>
<dbReference type="GO" id="GO:0016788">
    <property type="term" value="F:hydrolase activity, acting on ester bonds"/>
    <property type="evidence" value="ECO:0007669"/>
    <property type="project" value="UniProtKB-ARBA"/>
</dbReference>
<organism evidence="2 3">
    <name type="scientific">Roseospira goensis</name>
    <dbReference type="NCBI Taxonomy" id="391922"/>
    <lineage>
        <taxon>Bacteria</taxon>
        <taxon>Pseudomonadati</taxon>
        <taxon>Pseudomonadota</taxon>
        <taxon>Alphaproteobacteria</taxon>
        <taxon>Rhodospirillales</taxon>
        <taxon>Rhodospirillaceae</taxon>
        <taxon>Roseospira</taxon>
    </lineage>
</organism>
<gene>
    <name evidence="2" type="ORF">GGD88_000951</name>
</gene>
<comment type="caution">
    <text evidence="2">The sequence shown here is derived from an EMBL/GenBank/DDBJ whole genome shotgun (WGS) entry which is preliminary data.</text>
</comment>
<evidence type="ECO:0000259" key="1">
    <source>
        <dbReference type="Pfam" id="PF13472"/>
    </source>
</evidence>
<dbReference type="EMBL" id="JACIGI010000005">
    <property type="protein sequence ID" value="MBB4285234.1"/>
    <property type="molecule type" value="Genomic_DNA"/>
</dbReference>
<dbReference type="Proteomes" id="UP000555728">
    <property type="component" value="Unassembled WGS sequence"/>
</dbReference>
<dbReference type="SUPFAM" id="SSF52266">
    <property type="entry name" value="SGNH hydrolase"/>
    <property type="match status" value="1"/>
</dbReference>
<name>A0A7W6RZ28_9PROT</name>
<dbReference type="AlphaFoldDB" id="A0A7W6RZ28"/>